<dbReference type="InterPro" id="IPR023213">
    <property type="entry name" value="CAT-like_dom_sf"/>
</dbReference>
<dbReference type="EMBL" id="LSMT01000047">
    <property type="protein sequence ID" value="PFX30643.1"/>
    <property type="molecule type" value="Genomic_DNA"/>
</dbReference>
<dbReference type="OrthoDB" id="5956096at2759"/>
<evidence type="ECO:0000313" key="4">
    <source>
        <dbReference type="Proteomes" id="UP000225706"/>
    </source>
</evidence>
<name>A0A2B4SNJ7_STYPI</name>
<keyword evidence="4" id="KW-1185">Reference proteome</keyword>
<accession>A0A2B4SNJ7</accession>
<dbReference type="Proteomes" id="UP000225706">
    <property type="component" value="Unassembled WGS sequence"/>
</dbReference>
<dbReference type="PANTHER" id="PTHR28037:SF1">
    <property type="entry name" value="ALCOHOL O-ACETYLTRANSFERASE 1-RELATED"/>
    <property type="match status" value="1"/>
</dbReference>
<feature type="domain" description="Condensation" evidence="2">
    <location>
        <begin position="45"/>
        <end position="192"/>
    </location>
</feature>
<dbReference type="GO" id="GO:0003824">
    <property type="term" value="F:catalytic activity"/>
    <property type="evidence" value="ECO:0007669"/>
    <property type="project" value="InterPro"/>
</dbReference>
<dbReference type="Pfam" id="PF00668">
    <property type="entry name" value="Condensation"/>
    <property type="match status" value="1"/>
</dbReference>
<dbReference type="Gene3D" id="3.30.559.30">
    <property type="entry name" value="Nonribosomal peptide synthetase, condensation domain"/>
    <property type="match status" value="1"/>
</dbReference>
<feature type="region of interest" description="Disordered" evidence="1">
    <location>
        <begin position="1"/>
        <end position="22"/>
    </location>
</feature>
<dbReference type="PANTHER" id="PTHR28037">
    <property type="entry name" value="ALCOHOL O-ACETYLTRANSFERASE 1-RELATED"/>
    <property type="match status" value="1"/>
</dbReference>
<proteinExistence type="predicted"/>
<evidence type="ECO:0000313" key="3">
    <source>
        <dbReference type="EMBL" id="PFX30643.1"/>
    </source>
</evidence>
<gene>
    <name evidence="3" type="ORF">AWC38_SpisGene4521</name>
</gene>
<comment type="caution">
    <text evidence="3">The sequence shown here is derived from an EMBL/GenBank/DDBJ whole genome shotgun (WGS) entry which is preliminary data.</text>
</comment>
<evidence type="ECO:0000259" key="2">
    <source>
        <dbReference type="Pfam" id="PF00668"/>
    </source>
</evidence>
<dbReference type="SUPFAM" id="SSF52777">
    <property type="entry name" value="CoA-dependent acyltransferases"/>
    <property type="match status" value="2"/>
</dbReference>
<organism evidence="3 4">
    <name type="scientific">Stylophora pistillata</name>
    <name type="common">Smooth cauliflower coral</name>
    <dbReference type="NCBI Taxonomy" id="50429"/>
    <lineage>
        <taxon>Eukaryota</taxon>
        <taxon>Metazoa</taxon>
        <taxon>Cnidaria</taxon>
        <taxon>Anthozoa</taxon>
        <taxon>Hexacorallia</taxon>
        <taxon>Scleractinia</taxon>
        <taxon>Astrocoeniina</taxon>
        <taxon>Pocilloporidae</taxon>
        <taxon>Stylophora</taxon>
    </lineage>
</organism>
<dbReference type="InterPro" id="IPR001242">
    <property type="entry name" value="Condensation_dom"/>
</dbReference>
<dbReference type="Gene3D" id="3.30.559.10">
    <property type="entry name" value="Chloramphenicol acetyltransferase-like domain"/>
    <property type="match status" value="1"/>
</dbReference>
<sequence>MRRLQGQKPKFQKHYNHDNGRPLGTMEEMLRYAHDTTGSLILANTLVLRSKKAITGVMVRKAMEQLMRRHPILRMCYQKNQSEEYHLQKMTTLKVDLRERDTTDWKSVMEESLLEKFDGKNGPLWRVLFLPKARYQSNADEEIPEITSHPHECICIINFHHIVVDGPSYSRMFAEFKTYLGNALNNEEPQVSSMPMLPPIDLYLDEAAPSRWYHPLMPLVFRLLCMIPGFTARMMGEFAAKGNAFTRKYGVEIQRSPHIQPKTKIIPLEFTKSETSKFLKKCKEYQTTVQGAVQTAAGVSMVTMLEDQTLEVPTRVTVNIRPFLKSKVPNDYAGAYYLRVECENLLVSTPDPGMFWSMAKQASNDIHTQLKNNEPVKKWSVMKFLFPVVLGMMNNELKEEDDGCGGRRRQLLVFTNLGYAKFLDGSPEDDVILRARFGGCAEHHQGTIFDNNIVTFNGKLFWTVIHYSNIVSDVVAQKFCVIDEFYFDQKDRTKVLENSAFSFVLLIIFTSVSDT</sequence>
<feature type="compositionally biased region" description="Basic residues" evidence="1">
    <location>
        <begin position="1"/>
        <end position="14"/>
    </location>
</feature>
<reference evidence="4" key="1">
    <citation type="journal article" date="2017" name="bioRxiv">
        <title>Comparative analysis of the genomes of Stylophora pistillata and Acropora digitifera provides evidence for extensive differences between species of corals.</title>
        <authorList>
            <person name="Voolstra C.R."/>
            <person name="Li Y."/>
            <person name="Liew Y.J."/>
            <person name="Baumgarten S."/>
            <person name="Zoccola D."/>
            <person name="Flot J.-F."/>
            <person name="Tambutte S."/>
            <person name="Allemand D."/>
            <person name="Aranda M."/>
        </authorList>
    </citation>
    <scope>NUCLEOTIDE SEQUENCE [LARGE SCALE GENOMIC DNA]</scope>
</reference>
<dbReference type="AlphaFoldDB" id="A0A2B4SNJ7"/>
<protein>
    <recommendedName>
        <fullName evidence="2">Condensation domain-containing protein</fullName>
    </recommendedName>
</protein>
<dbReference type="InterPro" id="IPR052058">
    <property type="entry name" value="Alcohol_O-acetyltransferase"/>
</dbReference>
<evidence type="ECO:0000256" key="1">
    <source>
        <dbReference type="SAM" id="MobiDB-lite"/>
    </source>
</evidence>